<evidence type="ECO:0000256" key="1">
    <source>
        <dbReference type="ARBA" id="ARBA00007825"/>
    </source>
</evidence>
<dbReference type="SUPFAM" id="SSF51055">
    <property type="entry name" value="Carbohydrate binding domain"/>
    <property type="match status" value="1"/>
</dbReference>
<proteinExistence type="inferred from homology"/>
<comment type="similarity">
    <text evidence="1">Belongs to the intradiol ring-cleavage dioxygenase family.</text>
</comment>
<feature type="compositionally biased region" description="Low complexity" evidence="5">
    <location>
        <begin position="245"/>
        <end position="260"/>
    </location>
</feature>
<dbReference type="PROSITE" id="PS51318">
    <property type="entry name" value="TAT"/>
    <property type="match status" value="1"/>
</dbReference>
<dbReference type="SMART" id="SM00495">
    <property type="entry name" value="ChtBD3"/>
    <property type="match status" value="1"/>
</dbReference>
<dbReference type="Pfam" id="PF00775">
    <property type="entry name" value="Dioxygenase_C"/>
    <property type="match status" value="1"/>
</dbReference>
<feature type="region of interest" description="Disordered" evidence="5">
    <location>
        <begin position="224"/>
        <end position="263"/>
    </location>
</feature>
<dbReference type="RefSeq" id="WP_425556132.1">
    <property type="nucleotide sequence ID" value="NZ_BAAALF010000097.1"/>
</dbReference>
<dbReference type="PANTHER" id="PTHR33711:SF11">
    <property type="entry name" value="DIOXYGENASE"/>
    <property type="match status" value="1"/>
</dbReference>
<dbReference type="InterPro" id="IPR036573">
    <property type="entry name" value="CBM_sf_5/12"/>
</dbReference>
<evidence type="ECO:0000256" key="5">
    <source>
        <dbReference type="SAM" id="MobiDB-lite"/>
    </source>
</evidence>
<dbReference type="InterPro" id="IPR003610">
    <property type="entry name" value="CBM5/12"/>
</dbReference>
<reference evidence="8" key="1">
    <citation type="journal article" date="2019" name="Int. J. Syst. Evol. Microbiol.">
        <title>The Global Catalogue of Microorganisms (GCM) 10K type strain sequencing project: providing services to taxonomists for standard genome sequencing and annotation.</title>
        <authorList>
            <consortium name="The Broad Institute Genomics Platform"/>
            <consortium name="The Broad Institute Genome Sequencing Center for Infectious Disease"/>
            <person name="Wu L."/>
            <person name="Ma J."/>
        </authorList>
    </citation>
    <scope>NUCLEOTIDE SEQUENCE [LARGE SCALE GENOMIC DNA]</scope>
    <source>
        <strain evidence="8">JCM 13004</strain>
    </source>
</reference>
<evidence type="ECO:0000256" key="2">
    <source>
        <dbReference type="ARBA" id="ARBA00022801"/>
    </source>
</evidence>
<sequence length="304" mass="32095">MPHPHDPREPLAHDPSARDEHLISRKSLLKAAALASAVPLVTGGGIALARDRAGTGGALSATPQCEDGDAPTVAQIEGPYFKPNSPLRTSLVTAGTVGTPLTVTGFVFGRACVPIAGVLLDFWQADDAGNYDNTGFTFRGHQFTDAHGAFSLTTIVPGLYPGRTRHIHVKAQAPGRPILTTQLYFPGEPSNSSDSIFDARLLMDVRQVGNGEQAAFDFVLDIAQTPTPTPTGPTRTPTPTPTPTPSATATTSPTTQPGGTWAAGTTYRTGDQVTYSSLGYRCLQGHTAITGWEPPYVPALWQRL</sequence>
<accession>A0ABP4H688</accession>
<dbReference type="EMBL" id="BAAALF010000097">
    <property type="protein sequence ID" value="GAA1251816.1"/>
    <property type="molecule type" value="Genomic_DNA"/>
</dbReference>
<protein>
    <submittedName>
        <fullName evidence="7">Dioxygenase</fullName>
    </submittedName>
</protein>
<dbReference type="InterPro" id="IPR050770">
    <property type="entry name" value="Intradiol_RC_Dioxygenase"/>
</dbReference>
<dbReference type="SUPFAM" id="SSF49482">
    <property type="entry name" value="Aromatic compound dioxygenase"/>
    <property type="match status" value="1"/>
</dbReference>
<dbReference type="CDD" id="cd00421">
    <property type="entry name" value="intradiol_dioxygenase"/>
    <property type="match status" value="1"/>
</dbReference>
<evidence type="ECO:0000259" key="6">
    <source>
        <dbReference type="SMART" id="SM00495"/>
    </source>
</evidence>
<dbReference type="CDD" id="cd12214">
    <property type="entry name" value="ChiA1_BD"/>
    <property type="match status" value="1"/>
</dbReference>
<evidence type="ECO:0000256" key="4">
    <source>
        <dbReference type="ARBA" id="ARBA00023002"/>
    </source>
</evidence>
<dbReference type="InterPro" id="IPR006311">
    <property type="entry name" value="TAT_signal"/>
</dbReference>
<dbReference type="Pfam" id="PF02839">
    <property type="entry name" value="CBM_5_12"/>
    <property type="match status" value="1"/>
</dbReference>
<organism evidence="7 8">
    <name type="scientific">Kitasatospora nipponensis</name>
    <dbReference type="NCBI Taxonomy" id="258049"/>
    <lineage>
        <taxon>Bacteria</taxon>
        <taxon>Bacillati</taxon>
        <taxon>Actinomycetota</taxon>
        <taxon>Actinomycetes</taxon>
        <taxon>Kitasatosporales</taxon>
        <taxon>Streptomycetaceae</taxon>
        <taxon>Kitasatospora</taxon>
    </lineage>
</organism>
<keyword evidence="4" id="KW-0560">Oxidoreductase</keyword>
<evidence type="ECO:0000256" key="3">
    <source>
        <dbReference type="ARBA" id="ARBA00022964"/>
    </source>
</evidence>
<gene>
    <name evidence="7" type="ORF">GCM10009665_48130</name>
</gene>
<keyword evidence="8" id="KW-1185">Reference proteome</keyword>
<dbReference type="Gene3D" id="2.10.10.20">
    <property type="entry name" value="Carbohydrate-binding module superfamily 5/12"/>
    <property type="match status" value="1"/>
</dbReference>
<dbReference type="GO" id="GO:0051213">
    <property type="term" value="F:dioxygenase activity"/>
    <property type="evidence" value="ECO:0007669"/>
    <property type="project" value="UniProtKB-KW"/>
</dbReference>
<keyword evidence="3 7" id="KW-0223">Dioxygenase</keyword>
<keyword evidence="2" id="KW-0378">Hydrolase</keyword>
<dbReference type="PANTHER" id="PTHR33711">
    <property type="entry name" value="DIOXYGENASE, PUTATIVE (AFU_ORTHOLOGUE AFUA_2G02910)-RELATED"/>
    <property type="match status" value="1"/>
</dbReference>
<comment type="caution">
    <text evidence="7">The sequence shown here is derived from an EMBL/GenBank/DDBJ whole genome shotgun (WGS) entry which is preliminary data.</text>
</comment>
<name>A0ABP4H688_9ACTN</name>
<dbReference type="InterPro" id="IPR000627">
    <property type="entry name" value="Intradiol_dOase_C"/>
</dbReference>
<dbReference type="Gene3D" id="2.60.130.10">
    <property type="entry name" value="Aromatic compound dioxygenase"/>
    <property type="match status" value="1"/>
</dbReference>
<feature type="compositionally biased region" description="Pro residues" evidence="5">
    <location>
        <begin position="227"/>
        <end position="244"/>
    </location>
</feature>
<dbReference type="Proteomes" id="UP001500037">
    <property type="component" value="Unassembled WGS sequence"/>
</dbReference>
<evidence type="ECO:0000313" key="7">
    <source>
        <dbReference type="EMBL" id="GAA1251816.1"/>
    </source>
</evidence>
<feature type="domain" description="Chitin-binding type-3" evidence="6">
    <location>
        <begin position="258"/>
        <end position="304"/>
    </location>
</feature>
<dbReference type="InterPro" id="IPR015889">
    <property type="entry name" value="Intradiol_dOase_core"/>
</dbReference>
<evidence type="ECO:0000313" key="8">
    <source>
        <dbReference type="Proteomes" id="UP001500037"/>
    </source>
</evidence>